<reference evidence="3 4" key="1">
    <citation type="submission" date="2020-07" db="EMBL/GenBank/DDBJ databases">
        <title>Exploring microbial biodiversity for novel pathways involved in the catabolism of aromatic compounds derived from lignin.</title>
        <authorList>
            <person name="Elkins J."/>
        </authorList>
    </citation>
    <scope>NUCLEOTIDE SEQUENCE [LARGE SCALE GENOMIC DNA]</scope>
    <source>
        <strain evidence="3 4">H2C3B</strain>
    </source>
</reference>
<gene>
    <name evidence="3" type="ORF">GGD41_001035</name>
</gene>
<dbReference type="Gene3D" id="1.10.260.40">
    <property type="entry name" value="lambda repressor-like DNA-binding domains"/>
    <property type="match status" value="1"/>
</dbReference>
<dbReference type="PROSITE" id="PS50943">
    <property type="entry name" value="HTH_CROC1"/>
    <property type="match status" value="1"/>
</dbReference>
<organism evidence="3 4">
    <name type="scientific">Paraburkholderia bryophila</name>
    <dbReference type="NCBI Taxonomy" id="420952"/>
    <lineage>
        <taxon>Bacteria</taxon>
        <taxon>Pseudomonadati</taxon>
        <taxon>Pseudomonadota</taxon>
        <taxon>Betaproteobacteria</taxon>
        <taxon>Burkholderiales</taxon>
        <taxon>Burkholderiaceae</taxon>
        <taxon>Paraburkholderia</taxon>
    </lineage>
</organism>
<dbReference type="InterPro" id="IPR032758">
    <property type="entry name" value="MqsA/HigA-2"/>
</dbReference>
<name>A0A7Z0AYZ0_9BURK</name>
<dbReference type="InterPro" id="IPR001387">
    <property type="entry name" value="Cro/C1-type_HTH"/>
</dbReference>
<dbReference type="NCBIfam" id="TIGR03830">
    <property type="entry name" value="CxxCG_CxxCG_HTH"/>
    <property type="match status" value="1"/>
</dbReference>
<dbReference type="InterPro" id="IPR022452">
    <property type="entry name" value="MqsA"/>
</dbReference>
<feature type="region of interest" description="Disordered" evidence="1">
    <location>
        <begin position="264"/>
        <end position="287"/>
    </location>
</feature>
<sequence>MKIEQIHQHPCPACGSGPLLERHDRVATIGPKNQRITVPDLEYSACAACNATVVLPAQLRANKKKMRDAQATLSDYISPAQVLELRETYEISQQVAAEIFGGGRNAFSKYERGEVTPSASAARTMLRALRDPSFFATLAKEKGLPVGDWSAEHADTKPEFDHVLMAMPDDVATAIRRYSDEAQVSIVSAIAKFATDGVRSTGIQHQKVLPMRVEIKDKFTLFKHSVGQQVLYLKELDATRGSIQQAYEASPVPNPIRIGSQHYERNKQRTPQAHLRRRREGSPVWCK</sequence>
<dbReference type="AlphaFoldDB" id="A0A7Z0AYZ0"/>
<dbReference type="SMART" id="SM00530">
    <property type="entry name" value="HTH_XRE"/>
    <property type="match status" value="1"/>
</dbReference>
<dbReference type="Gene3D" id="3.10.20.860">
    <property type="match status" value="1"/>
</dbReference>
<evidence type="ECO:0000256" key="1">
    <source>
        <dbReference type="SAM" id="MobiDB-lite"/>
    </source>
</evidence>
<dbReference type="InterPro" id="IPR010982">
    <property type="entry name" value="Lambda_DNA-bd_dom_sf"/>
</dbReference>
<dbReference type="RefSeq" id="WP_179759275.1">
    <property type="nucleotide sequence ID" value="NZ_JACCAU010000001.1"/>
</dbReference>
<dbReference type="Proteomes" id="UP000572540">
    <property type="component" value="Unassembled WGS sequence"/>
</dbReference>
<evidence type="ECO:0000313" key="4">
    <source>
        <dbReference type="Proteomes" id="UP000572540"/>
    </source>
</evidence>
<dbReference type="GO" id="GO:0003677">
    <property type="term" value="F:DNA binding"/>
    <property type="evidence" value="ECO:0007669"/>
    <property type="project" value="InterPro"/>
</dbReference>
<dbReference type="Pfam" id="PF15731">
    <property type="entry name" value="MqsA_antitoxin"/>
    <property type="match status" value="1"/>
</dbReference>
<dbReference type="EMBL" id="JACCAU010000001">
    <property type="protein sequence ID" value="NYH13807.1"/>
    <property type="molecule type" value="Genomic_DNA"/>
</dbReference>
<dbReference type="CDD" id="cd00093">
    <property type="entry name" value="HTH_XRE"/>
    <property type="match status" value="1"/>
</dbReference>
<evidence type="ECO:0000259" key="2">
    <source>
        <dbReference type="PROSITE" id="PS50943"/>
    </source>
</evidence>
<proteinExistence type="predicted"/>
<dbReference type="SUPFAM" id="SSF47413">
    <property type="entry name" value="lambda repressor-like DNA-binding domains"/>
    <property type="match status" value="1"/>
</dbReference>
<comment type="caution">
    <text evidence="3">The sequence shown here is derived from an EMBL/GenBank/DDBJ whole genome shotgun (WGS) entry which is preliminary data.</text>
</comment>
<protein>
    <submittedName>
        <fullName evidence="3">Putative zinc finger/helix-turn-helix YgiT family protein</fullName>
    </submittedName>
</protein>
<evidence type="ECO:0000313" key="3">
    <source>
        <dbReference type="EMBL" id="NYH13807.1"/>
    </source>
</evidence>
<feature type="domain" description="HTH cro/C1-type" evidence="2">
    <location>
        <begin position="82"/>
        <end position="135"/>
    </location>
</feature>
<accession>A0A7Z0AYZ0</accession>